<proteinExistence type="predicted"/>
<reference evidence="2" key="1">
    <citation type="submission" date="2022-11" db="EMBL/GenBank/DDBJ databases">
        <authorList>
            <person name="Petersen C."/>
        </authorList>
    </citation>
    <scope>NUCLEOTIDE SEQUENCE</scope>
    <source>
        <strain evidence="2">IBT 23319</strain>
    </source>
</reference>
<sequence>MLATEKPSIENLCQNAPRPILDGLFSLCRLGVWKESSPRYAPPLSSDSIVMFPARHPNHDSDDLNHLIPQFSRELYHAQEGYNKALHGSKHSQIQATFSHPTVVLDHSDHLRNIKCDAHSIEICFTTEQAKAIAQETWKLDPKTGAFQLVTYHLGCGDTTGHKRSYFRVSRPVTSTATNCLSVPVAPVDEPDALESGEVFWGTYEASAQQKRALQMKGHIKSAGTTLGLIPNSTSNMPNNTSTVDIEHNMAAAKEFF</sequence>
<evidence type="ECO:0000259" key="1">
    <source>
        <dbReference type="Pfam" id="PF22974"/>
    </source>
</evidence>
<evidence type="ECO:0000313" key="2">
    <source>
        <dbReference type="EMBL" id="KAJ5240477.1"/>
    </source>
</evidence>
<dbReference type="RefSeq" id="XP_056503482.1">
    <property type="nucleotide sequence ID" value="XM_056640988.1"/>
</dbReference>
<dbReference type="Pfam" id="PF22974">
    <property type="entry name" value="DUF7029"/>
    <property type="match status" value="1"/>
</dbReference>
<dbReference type="OrthoDB" id="160645at2759"/>
<comment type="caution">
    <text evidence="2">The sequence shown here is derived from an EMBL/GenBank/DDBJ whole genome shotgun (WGS) entry which is preliminary data.</text>
</comment>
<feature type="domain" description="DUF7029" evidence="1">
    <location>
        <begin position="96"/>
        <end position="195"/>
    </location>
</feature>
<gene>
    <name evidence="2" type="ORF">N7469_002068</name>
</gene>
<accession>A0A9W9PCQ4</accession>
<keyword evidence="3" id="KW-1185">Reference proteome</keyword>
<reference evidence="2" key="2">
    <citation type="journal article" date="2023" name="IMA Fungus">
        <title>Comparative genomic study of the Penicillium genus elucidates a diverse pangenome and 15 lateral gene transfer events.</title>
        <authorList>
            <person name="Petersen C."/>
            <person name="Sorensen T."/>
            <person name="Nielsen M.R."/>
            <person name="Sondergaard T.E."/>
            <person name="Sorensen J.L."/>
            <person name="Fitzpatrick D.A."/>
            <person name="Frisvad J.C."/>
            <person name="Nielsen K.L."/>
        </authorList>
    </citation>
    <scope>NUCLEOTIDE SEQUENCE</scope>
    <source>
        <strain evidence="2">IBT 23319</strain>
    </source>
</reference>
<evidence type="ECO:0000313" key="3">
    <source>
        <dbReference type="Proteomes" id="UP001147733"/>
    </source>
</evidence>
<organism evidence="2 3">
    <name type="scientific">Penicillium citrinum</name>
    <dbReference type="NCBI Taxonomy" id="5077"/>
    <lineage>
        <taxon>Eukaryota</taxon>
        <taxon>Fungi</taxon>
        <taxon>Dikarya</taxon>
        <taxon>Ascomycota</taxon>
        <taxon>Pezizomycotina</taxon>
        <taxon>Eurotiomycetes</taxon>
        <taxon>Eurotiomycetidae</taxon>
        <taxon>Eurotiales</taxon>
        <taxon>Aspergillaceae</taxon>
        <taxon>Penicillium</taxon>
    </lineage>
</organism>
<dbReference type="GeneID" id="81380155"/>
<protein>
    <recommendedName>
        <fullName evidence="1">DUF7029 domain-containing protein</fullName>
    </recommendedName>
</protein>
<name>A0A9W9PCQ4_PENCI</name>
<dbReference type="AlphaFoldDB" id="A0A9W9PCQ4"/>
<dbReference type="Proteomes" id="UP001147733">
    <property type="component" value="Unassembled WGS sequence"/>
</dbReference>
<dbReference type="EMBL" id="JAPQKT010000002">
    <property type="protein sequence ID" value="KAJ5240477.1"/>
    <property type="molecule type" value="Genomic_DNA"/>
</dbReference>
<dbReference type="InterPro" id="IPR054293">
    <property type="entry name" value="DUF7029"/>
</dbReference>